<evidence type="ECO:0000256" key="8">
    <source>
        <dbReference type="ARBA" id="ARBA00030803"/>
    </source>
</evidence>
<feature type="transmembrane region" description="Helical" evidence="9">
    <location>
        <begin position="126"/>
        <end position="147"/>
    </location>
</feature>
<dbReference type="RefSeq" id="WP_027845973.1">
    <property type="nucleotide sequence ID" value="NZ_LMTZ01000013.1"/>
</dbReference>
<protein>
    <recommendedName>
        <fullName evidence="8">Regulator of SigK</fullName>
    </recommendedName>
    <alternativeName>
        <fullName evidence="7">Sigma-K anti-sigma factor RskA</fullName>
    </alternativeName>
</protein>
<evidence type="ECO:0000313" key="13">
    <source>
        <dbReference type="Proteomes" id="UP000053372"/>
    </source>
</evidence>
<evidence type="ECO:0000256" key="3">
    <source>
        <dbReference type="ARBA" id="ARBA00022475"/>
    </source>
</evidence>
<evidence type="ECO:0000313" key="11">
    <source>
        <dbReference type="EMBL" id="KST67534.1"/>
    </source>
</evidence>
<dbReference type="Proteomes" id="UP000053372">
    <property type="component" value="Unassembled WGS sequence"/>
</dbReference>
<dbReference type="EMBL" id="LMTZ01000086">
    <property type="protein sequence ID" value="KST67534.1"/>
    <property type="molecule type" value="Genomic_DNA"/>
</dbReference>
<proteinExistence type="predicted"/>
<accession>A0A0V7ZZT9</accession>
<evidence type="ECO:0000313" key="12">
    <source>
        <dbReference type="EMBL" id="KST69830.1"/>
    </source>
</evidence>
<evidence type="ECO:0000256" key="4">
    <source>
        <dbReference type="ARBA" id="ARBA00022692"/>
    </source>
</evidence>
<evidence type="ECO:0000256" key="5">
    <source>
        <dbReference type="ARBA" id="ARBA00022989"/>
    </source>
</evidence>
<dbReference type="PANTHER" id="PTHR37461">
    <property type="entry name" value="ANTI-SIGMA-K FACTOR RSKA"/>
    <property type="match status" value="1"/>
</dbReference>
<dbReference type="InterPro" id="IPR018764">
    <property type="entry name" value="RskA_C"/>
</dbReference>
<sequence>MNDSHNSKFHNWEPHNWKEKQELLASYVLGDLTPEEVAQVNKLLAANPELVEEVKHLQETLALLPFALPEDEPPQKLGLQIMQAATKVSNNQLQLDTNKNSVDKDSTENSIEKNIISKKFNHKQKVWLGLTGAIAASVLLGLGFYNYSLQEEMLTTRNKLSYYQETVALLRQPNNRLLPLKGINDKSEATGSFVIIPNSGKGVLSLQNLRPLPKNKVYRLWAVSNGEKVDCGDFQVNSRGQVLVQLPVDNSMVDISSALVTIEPLQSVSYPTGQMVMKGNM</sequence>
<evidence type="ECO:0000256" key="9">
    <source>
        <dbReference type="SAM" id="Phobius"/>
    </source>
</evidence>
<dbReference type="Pfam" id="PF10099">
    <property type="entry name" value="RskA_C"/>
    <property type="match status" value="1"/>
</dbReference>
<keyword evidence="6 9" id="KW-0472">Membrane</keyword>
<dbReference type="GO" id="GO:0016989">
    <property type="term" value="F:sigma factor antagonist activity"/>
    <property type="evidence" value="ECO:0007669"/>
    <property type="project" value="TreeGrafter"/>
</dbReference>
<evidence type="ECO:0000259" key="10">
    <source>
        <dbReference type="Pfam" id="PF10099"/>
    </source>
</evidence>
<keyword evidence="4 9" id="KW-0812">Transmembrane</keyword>
<dbReference type="EMBL" id="LMTZ01000013">
    <property type="protein sequence ID" value="KST69830.1"/>
    <property type="molecule type" value="Genomic_DNA"/>
</dbReference>
<organism evidence="12 13">
    <name type="scientific">Mastigocoleus testarum BC008</name>
    <dbReference type="NCBI Taxonomy" id="371196"/>
    <lineage>
        <taxon>Bacteria</taxon>
        <taxon>Bacillati</taxon>
        <taxon>Cyanobacteriota</taxon>
        <taxon>Cyanophyceae</taxon>
        <taxon>Nostocales</taxon>
        <taxon>Hapalosiphonaceae</taxon>
        <taxon>Mastigocoleus</taxon>
    </lineage>
</organism>
<evidence type="ECO:0000256" key="6">
    <source>
        <dbReference type="ARBA" id="ARBA00023136"/>
    </source>
</evidence>
<feature type="domain" description="Anti-sigma K factor RskA C-terminal" evidence="10">
    <location>
        <begin position="130"/>
        <end position="274"/>
    </location>
</feature>
<keyword evidence="5 9" id="KW-1133">Transmembrane helix</keyword>
<dbReference type="AlphaFoldDB" id="A0A0V7ZZT9"/>
<dbReference type="InterPro" id="IPR051474">
    <property type="entry name" value="Anti-sigma-K/W_factor"/>
</dbReference>
<dbReference type="PANTHER" id="PTHR37461:SF1">
    <property type="entry name" value="ANTI-SIGMA-K FACTOR RSKA"/>
    <property type="match status" value="1"/>
</dbReference>
<dbReference type="GO" id="GO:0005886">
    <property type="term" value="C:plasma membrane"/>
    <property type="evidence" value="ECO:0007669"/>
    <property type="project" value="UniProtKB-SubCell"/>
</dbReference>
<evidence type="ECO:0000256" key="1">
    <source>
        <dbReference type="ARBA" id="ARBA00004167"/>
    </source>
</evidence>
<dbReference type="GO" id="GO:0006417">
    <property type="term" value="P:regulation of translation"/>
    <property type="evidence" value="ECO:0007669"/>
    <property type="project" value="TreeGrafter"/>
</dbReference>
<keyword evidence="13" id="KW-1185">Reference proteome</keyword>
<dbReference type="OrthoDB" id="421181at2"/>
<comment type="caution">
    <text evidence="12">The sequence shown here is derived from an EMBL/GenBank/DDBJ whole genome shotgun (WGS) entry which is preliminary data.</text>
</comment>
<reference evidence="12 13" key="1">
    <citation type="journal article" date="2015" name="Genome Announc.">
        <title>Draft Genome of the Euendolithic (true boring) Cyanobacterium Mastigocoleus testarum strain BC008.</title>
        <authorList>
            <person name="Guida B.S."/>
            <person name="Garcia-Pichel F."/>
        </authorList>
    </citation>
    <scope>NUCLEOTIDE SEQUENCE [LARGE SCALE GENOMIC DNA]</scope>
    <source>
        <strain evidence="12 13">BC008</strain>
    </source>
</reference>
<name>A0A0V7ZZT9_9CYAN</name>
<gene>
    <name evidence="11" type="ORF">BC008_30515</name>
    <name evidence="12" type="ORF">BC008_36335</name>
</gene>
<evidence type="ECO:0000256" key="7">
    <source>
        <dbReference type="ARBA" id="ARBA00029829"/>
    </source>
</evidence>
<keyword evidence="3" id="KW-1003">Cell membrane</keyword>
<dbReference type="InterPro" id="IPR041916">
    <property type="entry name" value="Anti_sigma_zinc_sf"/>
</dbReference>
<comment type="subcellular location">
    <subcellularLocation>
        <location evidence="2">Cell membrane</location>
    </subcellularLocation>
    <subcellularLocation>
        <location evidence="1">Membrane</location>
        <topology evidence="1">Single-pass membrane protein</topology>
    </subcellularLocation>
</comment>
<dbReference type="Gene3D" id="1.10.10.1320">
    <property type="entry name" value="Anti-sigma factor, zinc-finger domain"/>
    <property type="match status" value="1"/>
</dbReference>
<evidence type="ECO:0000256" key="2">
    <source>
        <dbReference type="ARBA" id="ARBA00004236"/>
    </source>
</evidence>